<keyword evidence="5 9" id="KW-1133">Transmembrane helix</keyword>
<dbReference type="AlphaFoldDB" id="A0A3A9KA69"/>
<evidence type="ECO:0000256" key="6">
    <source>
        <dbReference type="ARBA" id="ARBA00023133"/>
    </source>
</evidence>
<comment type="similarity">
    <text evidence="9">Belongs to the UbiA prenyltransferase family. Protoheme IX farnesyltransferase subfamily.</text>
</comment>
<dbReference type="OrthoDB" id="9814417at2"/>
<comment type="pathway">
    <text evidence="9">Porphyrin-containing compound metabolism; heme O biosynthesis; heme O from protoheme: step 1/1.</text>
</comment>
<feature type="transmembrane region" description="Helical" evidence="9">
    <location>
        <begin position="242"/>
        <end position="263"/>
    </location>
</feature>
<keyword evidence="2 9" id="KW-1003">Cell membrane</keyword>
<dbReference type="EMBL" id="PDOE01000004">
    <property type="protein sequence ID" value="RKL67341.1"/>
    <property type="molecule type" value="Genomic_DNA"/>
</dbReference>
<dbReference type="InterPro" id="IPR006369">
    <property type="entry name" value="Protohaem_IX_farnesylTrfase"/>
</dbReference>
<comment type="subcellular location">
    <subcellularLocation>
        <location evidence="9">Cell membrane</location>
        <topology evidence="9">Multi-pass membrane protein</topology>
    </subcellularLocation>
    <subcellularLocation>
        <location evidence="1">Membrane</location>
        <topology evidence="1">Multi-pass membrane protein</topology>
    </subcellularLocation>
</comment>
<dbReference type="CDD" id="cd13957">
    <property type="entry name" value="PT_UbiA_Cox10"/>
    <property type="match status" value="1"/>
</dbReference>
<proteinExistence type="inferred from homology"/>
<keyword evidence="4 9" id="KW-0812">Transmembrane</keyword>
<feature type="transmembrane region" description="Helical" evidence="9">
    <location>
        <begin position="173"/>
        <end position="196"/>
    </location>
</feature>
<dbReference type="NCBIfam" id="TIGR01473">
    <property type="entry name" value="cyoE_ctaB"/>
    <property type="match status" value="1"/>
</dbReference>
<feature type="transmembrane region" description="Helical" evidence="9">
    <location>
        <begin position="95"/>
        <end position="117"/>
    </location>
</feature>
<evidence type="ECO:0000256" key="1">
    <source>
        <dbReference type="ARBA" id="ARBA00004141"/>
    </source>
</evidence>
<evidence type="ECO:0000256" key="8">
    <source>
        <dbReference type="ARBA" id="ARBA00047690"/>
    </source>
</evidence>
<dbReference type="EC" id="2.5.1.141" evidence="9"/>
<dbReference type="Pfam" id="PF01040">
    <property type="entry name" value="UbiA"/>
    <property type="match status" value="1"/>
</dbReference>
<dbReference type="PROSITE" id="PS00943">
    <property type="entry name" value="UBIA"/>
    <property type="match status" value="1"/>
</dbReference>
<organism evidence="10 11">
    <name type="scientific">Salipaludibacillus neizhouensis</name>
    <dbReference type="NCBI Taxonomy" id="885475"/>
    <lineage>
        <taxon>Bacteria</taxon>
        <taxon>Bacillati</taxon>
        <taxon>Bacillota</taxon>
        <taxon>Bacilli</taxon>
        <taxon>Bacillales</taxon>
        <taxon>Bacillaceae</taxon>
    </lineage>
</organism>
<dbReference type="GO" id="GO:0008495">
    <property type="term" value="F:protoheme IX farnesyltransferase activity"/>
    <property type="evidence" value="ECO:0007669"/>
    <property type="project" value="UniProtKB-UniRule"/>
</dbReference>
<dbReference type="UniPathway" id="UPA00834">
    <property type="reaction ID" value="UER00712"/>
</dbReference>
<dbReference type="Proteomes" id="UP000281498">
    <property type="component" value="Unassembled WGS sequence"/>
</dbReference>
<evidence type="ECO:0000256" key="4">
    <source>
        <dbReference type="ARBA" id="ARBA00022692"/>
    </source>
</evidence>
<comment type="miscellaneous">
    <text evidence="9">Carbon 2 of the heme B porphyrin ring is defined according to the Fischer nomenclature.</text>
</comment>
<evidence type="ECO:0000256" key="9">
    <source>
        <dbReference type="HAMAP-Rule" id="MF_00154"/>
    </source>
</evidence>
<dbReference type="GO" id="GO:0005886">
    <property type="term" value="C:plasma membrane"/>
    <property type="evidence" value="ECO:0007669"/>
    <property type="project" value="UniProtKB-SubCell"/>
</dbReference>
<comment type="caution">
    <text evidence="10">The sequence shown here is derived from an EMBL/GenBank/DDBJ whole genome shotgun (WGS) entry which is preliminary data.</text>
</comment>
<feature type="transmembrane region" description="Helical" evidence="9">
    <location>
        <begin position="21"/>
        <end position="41"/>
    </location>
</feature>
<keyword evidence="3 9" id="KW-0808">Transferase</keyword>
<dbReference type="PANTHER" id="PTHR43448">
    <property type="entry name" value="PROTOHEME IX FARNESYLTRANSFERASE, MITOCHONDRIAL"/>
    <property type="match status" value="1"/>
</dbReference>
<comment type="function">
    <text evidence="9">Converts heme B (protoheme IX) to heme O by substitution of the vinyl group on carbon 2 of heme B porphyrin ring with a hydroxyethyl farnesyl side group.</text>
</comment>
<evidence type="ECO:0000313" key="10">
    <source>
        <dbReference type="EMBL" id="RKL67341.1"/>
    </source>
</evidence>
<evidence type="ECO:0000256" key="2">
    <source>
        <dbReference type="ARBA" id="ARBA00022475"/>
    </source>
</evidence>
<reference evidence="10 11" key="1">
    <citation type="submission" date="2017-10" db="EMBL/GenBank/DDBJ databases">
        <title>Bacillus sp. nov., a halophilic bacterium isolated from a Keqin Lake.</title>
        <authorList>
            <person name="Wang H."/>
        </authorList>
    </citation>
    <scope>NUCLEOTIDE SEQUENCE [LARGE SCALE GENOMIC DNA]</scope>
    <source>
        <strain evidence="10 11">KCTC 13187</strain>
    </source>
</reference>
<feature type="transmembrane region" description="Helical" evidence="9">
    <location>
        <begin position="123"/>
        <end position="140"/>
    </location>
</feature>
<accession>A0A3A9KA69</accession>
<keyword evidence="11" id="KW-1185">Reference proteome</keyword>
<comment type="catalytic activity">
    <reaction evidence="8 9">
        <text>heme b + (2E,6E)-farnesyl diphosphate + H2O = Fe(II)-heme o + diphosphate</text>
        <dbReference type="Rhea" id="RHEA:28070"/>
        <dbReference type="ChEBI" id="CHEBI:15377"/>
        <dbReference type="ChEBI" id="CHEBI:33019"/>
        <dbReference type="ChEBI" id="CHEBI:60344"/>
        <dbReference type="ChEBI" id="CHEBI:60530"/>
        <dbReference type="ChEBI" id="CHEBI:175763"/>
        <dbReference type="EC" id="2.5.1.141"/>
    </reaction>
</comment>
<evidence type="ECO:0000256" key="5">
    <source>
        <dbReference type="ARBA" id="ARBA00022989"/>
    </source>
</evidence>
<feature type="transmembrane region" description="Helical" evidence="9">
    <location>
        <begin position="147"/>
        <end position="167"/>
    </location>
</feature>
<feature type="transmembrane region" description="Helical" evidence="9">
    <location>
        <begin position="53"/>
        <end position="74"/>
    </location>
</feature>
<protein>
    <recommendedName>
        <fullName evidence="9">Protoheme IX farnesyltransferase</fullName>
        <ecNumber evidence="9">2.5.1.141</ecNumber>
    </recommendedName>
    <alternativeName>
        <fullName evidence="9">Heme B farnesyltransferase</fullName>
    </alternativeName>
    <alternativeName>
        <fullName evidence="9">Heme O synthase</fullName>
    </alternativeName>
</protein>
<dbReference type="InterPro" id="IPR030470">
    <property type="entry name" value="UbiA_prenylTrfase_CS"/>
</dbReference>
<evidence type="ECO:0000256" key="3">
    <source>
        <dbReference type="ARBA" id="ARBA00022679"/>
    </source>
</evidence>
<sequence length="298" mass="34025">MPSINEGKTSLLNDLKELFKLKVLLANILPVFTGFWLALYFSDASFSDHWLLFFQVLIGSTFIVAGALIINNWYDVDIDSVMNRTMNRPTVTGHISLRTVLTMGILFTLVGFILLIFTTLEATLYAAIGWFTYVFLYTIWTKRRYTWNTLIGSVSGAVTPLIGWAVLEPASHVVPIVLCLILFIFQMPHTFAIAMRKRDEYRDAKVAMLPVVRGFQVTKWHILFYVACLIPFPFYLTSLGTFFVGFATLLNLGWLGLSIYGFFTKNDFSWARVQFIYSVGYVTVLFVMMVVVTFPVFH</sequence>
<evidence type="ECO:0000313" key="11">
    <source>
        <dbReference type="Proteomes" id="UP000281498"/>
    </source>
</evidence>
<evidence type="ECO:0000256" key="7">
    <source>
        <dbReference type="ARBA" id="ARBA00023136"/>
    </source>
</evidence>
<comment type="subunit">
    <text evidence="9">Interacts with CtaA.</text>
</comment>
<dbReference type="GO" id="GO:0048034">
    <property type="term" value="P:heme O biosynthetic process"/>
    <property type="evidence" value="ECO:0007669"/>
    <property type="project" value="UniProtKB-UniRule"/>
</dbReference>
<dbReference type="Gene3D" id="1.10.357.140">
    <property type="entry name" value="UbiA prenyltransferase"/>
    <property type="match status" value="1"/>
</dbReference>
<keyword evidence="6 9" id="KW-0350">Heme biosynthesis</keyword>
<dbReference type="HAMAP" id="MF_00154">
    <property type="entry name" value="CyoE_CtaB"/>
    <property type="match status" value="1"/>
</dbReference>
<dbReference type="InterPro" id="IPR000537">
    <property type="entry name" value="UbiA_prenyltransferase"/>
</dbReference>
<feature type="transmembrane region" description="Helical" evidence="9">
    <location>
        <begin position="217"/>
        <end position="236"/>
    </location>
</feature>
<name>A0A3A9KA69_9BACI</name>
<dbReference type="PANTHER" id="PTHR43448:SF2">
    <property type="entry name" value="PROTOHEME IX FARNESYLTRANSFERASE, MITOCHONDRIAL"/>
    <property type="match status" value="1"/>
</dbReference>
<feature type="transmembrane region" description="Helical" evidence="9">
    <location>
        <begin position="275"/>
        <end position="297"/>
    </location>
</feature>
<gene>
    <name evidence="9" type="primary">ctaB</name>
    <name evidence="10" type="ORF">CR203_12485</name>
</gene>
<dbReference type="InterPro" id="IPR044878">
    <property type="entry name" value="UbiA_sf"/>
</dbReference>
<keyword evidence="7 9" id="KW-0472">Membrane</keyword>